<comment type="caution">
    <text evidence="1">The sequence shown here is derived from an EMBL/GenBank/DDBJ whole genome shotgun (WGS) entry which is preliminary data.</text>
</comment>
<dbReference type="AlphaFoldDB" id="A0A9D0ZBP4"/>
<evidence type="ECO:0000313" key="1">
    <source>
        <dbReference type="EMBL" id="HIQ72609.1"/>
    </source>
</evidence>
<evidence type="ECO:0000313" key="2">
    <source>
        <dbReference type="Proteomes" id="UP000886887"/>
    </source>
</evidence>
<dbReference type="EMBL" id="DVFJ01000036">
    <property type="protein sequence ID" value="HIQ72609.1"/>
    <property type="molecule type" value="Genomic_DNA"/>
</dbReference>
<name>A0A9D0ZBP4_9FIRM</name>
<gene>
    <name evidence="1" type="ORF">IAB73_10435</name>
</gene>
<reference evidence="1" key="2">
    <citation type="journal article" date="2021" name="PeerJ">
        <title>Extensive microbial diversity within the chicken gut microbiome revealed by metagenomics and culture.</title>
        <authorList>
            <person name="Gilroy R."/>
            <person name="Ravi A."/>
            <person name="Getino M."/>
            <person name="Pursley I."/>
            <person name="Horton D.L."/>
            <person name="Alikhan N.F."/>
            <person name="Baker D."/>
            <person name="Gharbi K."/>
            <person name="Hall N."/>
            <person name="Watson M."/>
            <person name="Adriaenssens E.M."/>
            <person name="Foster-Nyarko E."/>
            <person name="Jarju S."/>
            <person name="Secka A."/>
            <person name="Antonio M."/>
            <person name="Oren A."/>
            <person name="Chaudhuri R.R."/>
            <person name="La Ragione R."/>
            <person name="Hildebrand F."/>
            <person name="Pallen M.J."/>
        </authorList>
    </citation>
    <scope>NUCLEOTIDE SEQUENCE</scope>
    <source>
        <strain evidence="1">ChiSxjej2B14-6234</strain>
    </source>
</reference>
<reference evidence="1" key="1">
    <citation type="submission" date="2020-10" db="EMBL/GenBank/DDBJ databases">
        <authorList>
            <person name="Gilroy R."/>
        </authorList>
    </citation>
    <scope>NUCLEOTIDE SEQUENCE</scope>
    <source>
        <strain evidence="1">ChiSxjej2B14-6234</strain>
    </source>
</reference>
<protein>
    <submittedName>
        <fullName evidence="1">Uncharacterized protein</fullName>
    </submittedName>
</protein>
<proteinExistence type="predicted"/>
<sequence>MRELDAFSYGCGVIDCFNEMVRAGLKRLALAHPCDTAAQRDAYLPFCRQICARYGTKYFVEDDPLLTDLFPVSMNRGKYNILFYREDGVLGAYQGIKADKRALVASGAYAGEARRQIALRFGALLSYPAEGCDRLIAENHERE</sequence>
<accession>A0A9D0ZBP4</accession>
<dbReference type="Proteomes" id="UP000886887">
    <property type="component" value="Unassembled WGS sequence"/>
</dbReference>
<organism evidence="1 2">
    <name type="scientific">Candidatus Onthenecus intestinigallinarum</name>
    <dbReference type="NCBI Taxonomy" id="2840875"/>
    <lineage>
        <taxon>Bacteria</taxon>
        <taxon>Bacillati</taxon>
        <taxon>Bacillota</taxon>
        <taxon>Clostridia</taxon>
        <taxon>Eubacteriales</taxon>
        <taxon>Candidatus Onthenecus</taxon>
    </lineage>
</organism>